<dbReference type="RefSeq" id="WP_157354919.1">
    <property type="nucleotide sequence ID" value="NZ_WRPP01000001.1"/>
</dbReference>
<dbReference type="Pfam" id="PF13460">
    <property type="entry name" value="NAD_binding_10"/>
    <property type="match status" value="1"/>
</dbReference>
<dbReference type="PANTHER" id="PTHR43162">
    <property type="match status" value="1"/>
</dbReference>
<protein>
    <submittedName>
        <fullName evidence="2">NAD(P)H-binding protein</fullName>
    </submittedName>
</protein>
<dbReference type="AlphaFoldDB" id="A0A7K1UPE7"/>
<evidence type="ECO:0000313" key="2">
    <source>
        <dbReference type="EMBL" id="MVU76191.1"/>
    </source>
</evidence>
<sequence length="279" mass="28901">MTILVTGARGQIGRAVLDSLHAKGLKVRAASNDPSALDLPAGVEAVALGDEPETLSAAVDGVDQVFLYANPTRANAFAAAAEQAGVEHVVLLSSSAASHPQAADNPIGASHLAVEKALAATTLVTTTLRPGGFDSNAFGWIPAVRAGQPIEHAHPDAALAMIHPLDIADIAVAALTGTELRGHTVTLTGPEPISFRAQIGQLAEAIGREIPIVQISRDEAATQLSRTMPPHIVESLLAVWDRYVDSPETPADTTETLLSVPARTFAQWATENAAAFTAS</sequence>
<dbReference type="InterPro" id="IPR036291">
    <property type="entry name" value="NAD(P)-bd_dom_sf"/>
</dbReference>
<dbReference type="Proteomes" id="UP000466794">
    <property type="component" value="Unassembled WGS sequence"/>
</dbReference>
<dbReference type="InterPro" id="IPR051604">
    <property type="entry name" value="Ergot_Alk_Oxidoreductase"/>
</dbReference>
<proteinExistence type="predicted"/>
<dbReference type="InterPro" id="IPR016040">
    <property type="entry name" value="NAD(P)-bd_dom"/>
</dbReference>
<accession>A0A7K1UPE7</accession>
<reference evidence="2 3" key="1">
    <citation type="submission" date="2019-12" db="EMBL/GenBank/DDBJ databases">
        <title>Nocardia sp. nov. ET3-3 isolated from soil.</title>
        <authorList>
            <person name="Kanchanasin P."/>
            <person name="Tanasupawat S."/>
            <person name="Yuki M."/>
            <person name="Kudo T."/>
        </authorList>
    </citation>
    <scope>NUCLEOTIDE SEQUENCE [LARGE SCALE GENOMIC DNA]</scope>
    <source>
        <strain evidence="2 3">ET3-3</strain>
    </source>
</reference>
<keyword evidence="3" id="KW-1185">Reference proteome</keyword>
<comment type="caution">
    <text evidence="2">The sequence shown here is derived from an EMBL/GenBank/DDBJ whole genome shotgun (WGS) entry which is preliminary data.</text>
</comment>
<gene>
    <name evidence="2" type="ORF">GPX89_02920</name>
</gene>
<name>A0A7K1UPE7_9NOCA</name>
<evidence type="ECO:0000313" key="3">
    <source>
        <dbReference type="Proteomes" id="UP000466794"/>
    </source>
</evidence>
<dbReference type="EMBL" id="WRPP01000001">
    <property type="protein sequence ID" value="MVU76191.1"/>
    <property type="molecule type" value="Genomic_DNA"/>
</dbReference>
<organism evidence="2 3">
    <name type="scientific">Nocardia terrae</name>
    <dbReference type="NCBI Taxonomy" id="2675851"/>
    <lineage>
        <taxon>Bacteria</taxon>
        <taxon>Bacillati</taxon>
        <taxon>Actinomycetota</taxon>
        <taxon>Actinomycetes</taxon>
        <taxon>Mycobacteriales</taxon>
        <taxon>Nocardiaceae</taxon>
        <taxon>Nocardia</taxon>
    </lineage>
</organism>
<dbReference type="SUPFAM" id="SSF51735">
    <property type="entry name" value="NAD(P)-binding Rossmann-fold domains"/>
    <property type="match status" value="1"/>
</dbReference>
<feature type="domain" description="NAD(P)-binding" evidence="1">
    <location>
        <begin position="7"/>
        <end position="176"/>
    </location>
</feature>
<evidence type="ECO:0000259" key="1">
    <source>
        <dbReference type="Pfam" id="PF13460"/>
    </source>
</evidence>
<dbReference type="PANTHER" id="PTHR43162:SF1">
    <property type="entry name" value="PRESTALK A DIFFERENTIATION PROTEIN A"/>
    <property type="match status" value="1"/>
</dbReference>
<dbReference type="Gene3D" id="3.40.50.720">
    <property type="entry name" value="NAD(P)-binding Rossmann-like Domain"/>
    <property type="match status" value="1"/>
</dbReference>